<keyword evidence="2" id="KW-1185">Reference proteome</keyword>
<dbReference type="SUPFAM" id="SSF46689">
    <property type="entry name" value="Homeodomain-like"/>
    <property type="match status" value="1"/>
</dbReference>
<evidence type="ECO:0000313" key="2">
    <source>
        <dbReference type="Proteomes" id="UP001139006"/>
    </source>
</evidence>
<dbReference type="Gene3D" id="1.10.357.10">
    <property type="entry name" value="Tetracycline Repressor, domain 2"/>
    <property type="match status" value="1"/>
</dbReference>
<accession>A0A9X2FJM8</accession>
<protein>
    <submittedName>
        <fullName evidence="1">TetR/AcrR family transcriptional regulator</fullName>
    </submittedName>
</protein>
<name>A0A9X2FJM8_9LACO</name>
<dbReference type="InterPro" id="IPR009057">
    <property type="entry name" value="Homeodomain-like_sf"/>
</dbReference>
<dbReference type="Gene3D" id="1.10.10.60">
    <property type="entry name" value="Homeodomain-like"/>
    <property type="match status" value="1"/>
</dbReference>
<dbReference type="RefSeq" id="WP_253358504.1">
    <property type="nucleotide sequence ID" value="NZ_JAIULA010000001.1"/>
</dbReference>
<reference evidence="1 2" key="1">
    <citation type="journal article" date="2023" name="Int. J. Syst. Evol. Microbiol.">
        <title>Ligilactobacillus ubinensis sp. nov., a novel species isolated from the wild ferment of a durian fruit (Durio zibethinus).</title>
        <authorList>
            <person name="Heng Y.C."/>
            <person name="Menon N."/>
            <person name="Chen B."/>
            <person name="Loo B.Z.L."/>
            <person name="Wong G.W.J."/>
            <person name="Lim A.C.H."/>
            <person name="Silvaraju S."/>
            <person name="Kittelmann S."/>
        </authorList>
    </citation>
    <scope>NUCLEOTIDE SEQUENCE [LARGE SCALE GENOMIC DNA]</scope>
    <source>
        <strain evidence="1 2">WILCCON 0076</strain>
    </source>
</reference>
<dbReference type="EMBL" id="JAIULA010000001">
    <property type="protein sequence ID" value="MCP0885803.1"/>
    <property type="molecule type" value="Genomic_DNA"/>
</dbReference>
<dbReference type="Proteomes" id="UP001139006">
    <property type="component" value="Unassembled WGS sequence"/>
</dbReference>
<gene>
    <name evidence="1" type="ORF">LB941_00460</name>
</gene>
<organism evidence="1 2">
    <name type="scientific">Ligilactobacillus ubinensis</name>
    <dbReference type="NCBI Taxonomy" id="2876789"/>
    <lineage>
        <taxon>Bacteria</taxon>
        <taxon>Bacillati</taxon>
        <taxon>Bacillota</taxon>
        <taxon>Bacilli</taxon>
        <taxon>Lactobacillales</taxon>
        <taxon>Lactobacillaceae</taxon>
        <taxon>Ligilactobacillus</taxon>
    </lineage>
</organism>
<comment type="caution">
    <text evidence="1">The sequence shown here is derived from an EMBL/GenBank/DDBJ whole genome shotgun (WGS) entry which is preliminary data.</text>
</comment>
<proteinExistence type="predicted"/>
<evidence type="ECO:0000313" key="1">
    <source>
        <dbReference type="EMBL" id="MCP0885803.1"/>
    </source>
</evidence>
<sequence length="190" mass="21683">MALKVLDHTKILKAAISLIDAEEALTFSRLATVLGTRSQALYNYYPNVSAIRVAMVDYFYSGLFETLQKRLGELGDKADIIEYGLICRKYSLEHYSLMQLALATPGKKIRKTKQQQELRKKYLALFNSLLEPLNLEYGDYLIISRALRNLVVGEVSNVGSGWFSNTKMSSEETFKKTIELLIRNCKKRTK</sequence>
<dbReference type="AlphaFoldDB" id="A0A9X2FJM8"/>